<evidence type="ECO:0000313" key="8">
    <source>
        <dbReference type="EMBL" id="QIG58360.1"/>
    </source>
</evidence>
<sequence length="371" mass="41433">MRTGIGAIRANIARMDYKEVLARIDVEALLAHYGAENASEIPHKDGESTEILHSCLLDRVHRHHANGDAHPSASANIDNKTYVCWSYWGGDIIHFIMKMERFDEVDQALLFAEGFLSGRLIEDTAFRDDLNRRIKEMTGTSTHGYGLYAGGNRPSVYSSTVLKPWAFVHPYIVERGIDIETCRDWQIGWDERENRITIPHFWNGDLVGWQKRAIPARPGEWPGTAEAYPKYRSTSGFPKSYTLFGYDRATSSDSVIVVESPMSVLKAAALGLTTPVVATFGAKIGAAQIDLLRRFETVTIWMDGDDAGAMAEKKLRRELTGRTLLVVDPEPGRDLGDYTDLDDVERTLSGAVHTILIDAVRRQRGSHGIAR</sequence>
<gene>
    <name evidence="8" type="primary">209</name>
    <name evidence="8" type="ORF">SEA_SKOG_208</name>
</gene>
<dbReference type="GO" id="GO:0008270">
    <property type="term" value="F:zinc ion binding"/>
    <property type="evidence" value="ECO:0007669"/>
    <property type="project" value="InterPro"/>
</dbReference>
<dbReference type="CDD" id="cd01029">
    <property type="entry name" value="TOPRIM_primases"/>
    <property type="match status" value="1"/>
</dbReference>
<evidence type="ECO:0000256" key="4">
    <source>
        <dbReference type="ARBA" id="ARBA00022695"/>
    </source>
</evidence>
<dbReference type="PANTHER" id="PTHR30313:SF2">
    <property type="entry name" value="DNA PRIMASE"/>
    <property type="match status" value="1"/>
</dbReference>
<keyword evidence="3" id="KW-0808">Transferase</keyword>
<keyword evidence="4" id="KW-0548">Nucleotidyltransferase</keyword>
<dbReference type="InterPro" id="IPR006171">
    <property type="entry name" value="TOPRIM_dom"/>
</dbReference>
<evidence type="ECO:0000259" key="7">
    <source>
        <dbReference type="PROSITE" id="PS50880"/>
    </source>
</evidence>
<keyword evidence="2" id="KW-0639">Primosome</keyword>
<dbReference type="InterPro" id="IPR036977">
    <property type="entry name" value="DNA_primase_Znf_CHC2"/>
</dbReference>
<keyword evidence="5" id="KW-0235">DNA replication</keyword>
<accession>A0A6G6XKS2</accession>
<evidence type="ECO:0000256" key="6">
    <source>
        <dbReference type="ARBA" id="ARBA00023163"/>
    </source>
</evidence>
<dbReference type="SUPFAM" id="SSF56731">
    <property type="entry name" value="DNA primase core"/>
    <property type="match status" value="1"/>
</dbReference>
<keyword evidence="1" id="KW-0240">DNA-directed RNA polymerase</keyword>
<dbReference type="GeneID" id="64766690"/>
<dbReference type="EMBL" id="MN908687">
    <property type="protein sequence ID" value="QIG58360.1"/>
    <property type="molecule type" value="Genomic_DNA"/>
</dbReference>
<organism evidence="8 9">
    <name type="scientific">Gordonia phage Skog</name>
    <dbReference type="NCBI Taxonomy" id="2704033"/>
    <lineage>
        <taxon>Viruses</taxon>
        <taxon>Duplodnaviria</taxon>
        <taxon>Heunggongvirae</taxon>
        <taxon>Uroviricota</taxon>
        <taxon>Caudoviricetes</taxon>
        <taxon>Skogvirus</taxon>
        <taxon>Skogvirus Skog</taxon>
    </lineage>
</organism>
<feature type="domain" description="Toprim" evidence="7">
    <location>
        <begin position="253"/>
        <end position="331"/>
    </location>
</feature>
<evidence type="ECO:0000256" key="3">
    <source>
        <dbReference type="ARBA" id="ARBA00022679"/>
    </source>
</evidence>
<dbReference type="InterPro" id="IPR050219">
    <property type="entry name" value="DnaG_primase"/>
</dbReference>
<evidence type="ECO:0000256" key="5">
    <source>
        <dbReference type="ARBA" id="ARBA00022705"/>
    </source>
</evidence>
<dbReference type="KEGG" id="vg:64766690"/>
<reference evidence="8 9" key="1">
    <citation type="submission" date="2020-01" db="EMBL/GenBank/DDBJ databases">
        <authorList>
            <person name="Alvaro L.E."/>
            <person name="Baker K.N."/>
            <person name="Baxter I.S."/>
            <person name="Brown M.R."/>
            <person name="Driscoll K.D."/>
            <person name="Elrubaie J.M."/>
            <person name="Feith S.L."/>
            <person name="Indihar D.F."/>
            <person name="Knoch V.T."/>
            <person name="Koirtyohann K.M."/>
            <person name="Kratz M.A."/>
            <person name="Lear A.H."/>
            <person name="Lindblom K.E."/>
            <person name="Marcus E.R."/>
            <person name="Murphy M.E."/>
            <person name="Sensor R."/>
            <person name="Sherman S.J."/>
            <person name="Swift V.R."/>
            <person name="White K.E."/>
            <person name="Wills S.J."/>
            <person name="Gatt S.M."/>
            <person name="Lohbauer S.A."/>
            <person name="Power T.R."/>
            <person name="Rosales K.A."/>
            <person name="Sisson B.M."/>
            <person name="Isern S."/>
            <person name="Michael S.F."/>
            <person name="Sunnen C.N."/>
            <person name="Garlena R.A."/>
            <person name="Russell D.A."/>
            <person name="Pope W.H."/>
            <person name="Jacobs-Sera D."/>
            <person name="Hatfull G.F."/>
        </authorList>
    </citation>
    <scope>NUCLEOTIDE SEQUENCE [LARGE SCALE GENOMIC DNA]</scope>
</reference>
<keyword evidence="9" id="KW-1185">Reference proteome</keyword>
<dbReference type="SMART" id="SM00493">
    <property type="entry name" value="TOPRIM"/>
    <property type="match status" value="1"/>
</dbReference>
<dbReference type="PROSITE" id="PS50880">
    <property type="entry name" value="TOPRIM"/>
    <property type="match status" value="1"/>
</dbReference>
<protein>
    <submittedName>
        <fullName evidence="8">DNA primase</fullName>
    </submittedName>
</protein>
<dbReference type="Gene3D" id="3.40.1360.10">
    <property type="match status" value="1"/>
</dbReference>
<dbReference type="PANTHER" id="PTHR30313">
    <property type="entry name" value="DNA PRIMASE"/>
    <property type="match status" value="1"/>
</dbReference>
<dbReference type="RefSeq" id="YP_010059458.1">
    <property type="nucleotide sequence ID" value="NC_054725.1"/>
</dbReference>
<dbReference type="GO" id="GO:0003677">
    <property type="term" value="F:DNA binding"/>
    <property type="evidence" value="ECO:0007669"/>
    <property type="project" value="InterPro"/>
</dbReference>
<dbReference type="GO" id="GO:0000428">
    <property type="term" value="C:DNA-directed RNA polymerase complex"/>
    <property type="evidence" value="ECO:0007669"/>
    <property type="project" value="UniProtKB-KW"/>
</dbReference>
<dbReference type="Proteomes" id="UP000503093">
    <property type="component" value="Segment"/>
</dbReference>
<keyword evidence="6" id="KW-0804">Transcription</keyword>
<evidence type="ECO:0000256" key="1">
    <source>
        <dbReference type="ARBA" id="ARBA00022478"/>
    </source>
</evidence>
<evidence type="ECO:0000313" key="9">
    <source>
        <dbReference type="Proteomes" id="UP000503093"/>
    </source>
</evidence>
<dbReference type="GO" id="GO:0016779">
    <property type="term" value="F:nucleotidyltransferase activity"/>
    <property type="evidence" value="ECO:0007669"/>
    <property type="project" value="UniProtKB-KW"/>
</dbReference>
<proteinExistence type="predicted"/>
<dbReference type="Gene3D" id="3.90.580.10">
    <property type="entry name" value="Zinc finger, CHC2-type domain"/>
    <property type="match status" value="1"/>
</dbReference>
<evidence type="ECO:0000256" key="2">
    <source>
        <dbReference type="ARBA" id="ARBA00022515"/>
    </source>
</evidence>
<dbReference type="InterPro" id="IPR034154">
    <property type="entry name" value="TOPRIM_DnaG/twinkle"/>
</dbReference>
<dbReference type="Pfam" id="PF13155">
    <property type="entry name" value="Toprim_2"/>
    <property type="match status" value="1"/>
</dbReference>
<dbReference type="SUPFAM" id="SSF57783">
    <property type="entry name" value="Zinc beta-ribbon"/>
    <property type="match status" value="1"/>
</dbReference>
<dbReference type="GO" id="GO:0006269">
    <property type="term" value="P:DNA replication, synthesis of primer"/>
    <property type="evidence" value="ECO:0007669"/>
    <property type="project" value="UniProtKB-KW"/>
</dbReference>
<name>A0A6G6XKS2_9CAUD</name>